<name>A0AAV4EP15_9GAST</name>
<dbReference type="AlphaFoldDB" id="A0AAV4EP15"/>
<organism evidence="1 2">
    <name type="scientific">Elysia marginata</name>
    <dbReference type="NCBI Taxonomy" id="1093978"/>
    <lineage>
        <taxon>Eukaryota</taxon>
        <taxon>Metazoa</taxon>
        <taxon>Spiralia</taxon>
        <taxon>Lophotrochozoa</taxon>
        <taxon>Mollusca</taxon>
        <taxon>Gastropoda</taxon>
        <taxon>Heterobranchia</taxon>
        <taxon>Euthyneura</taxon>
        <taxon>Panpulmonata</taxon>
        <taxon>Sacoglossa</taxon>
        <taxon>Placobranchoidea</taxon>
        <taxon>Plakobranchidae</taxon>
        <taxon>Elysia</taxon>
    </lineage>
</organism>
<dbReference type="InterPro" id="IPR013783">
    <property type="entry name" value="Ig-like_fold"/>
</dbReference>
<reference evidence="1 2" key="1">
    <citation type="journal article" date="2021" name="Elife">
        <title>Chloroplast acquisition without the gene transfer in kleptoplastic sea slugs, Plakobranchus ocellatus.</title>
        <authorList>
            <person name="Maeda T."/>
            <person name="Takahashi S."/>
            <person name="Yoshida T."/>
            <person name="Shimamura S."/>
            <person name="Takaki Y."/>
            <person name="Nagai Y."/>
            <person name="Toyoda A."/>
            <person name="Suzuki Y."/>
            <person name="Arimoto A."/>
            <person name="Ishii H."/>
            <person name="Satoh N."/>
            <person name="Nishiyama T."/>
            <person name="Hasebe M."/>
            <person name="Maruyama T."/>
            <person name="Minagawa J."/>
            <person name="Obokata J."/>
            <person name="Shigenobu S."/>
        </authorList>
    </citation>
    <scope>NUCLEOTIDE SEQUENCE [LARGE SCALE GENOMIC DNA]</scope>
</reference>
<protein>
    <submittedName>
        <fullName evidence="1">NCAM-related adhesion molecule</fullName>
    </submittedName>
</protein>
<dbReference type="Gene3D" id="2.60.40.10">
    <property type="entry name" value="Immunoglobulins"/>
    <property type="match status" value="1"/>
</dbReference>
<dbReference type="Proteomes" id="UP000762676">
    <property type="component" value="Unassembled WGS sequence"/>
</dbReference>
<evidence type="ECO:0000313" key="1">
    <source>
        <dbReference type="EMBL" id="GFR62507.1"/>
    </source>
</evidence>
<keyword evidence="2" id="KW-1185">Reference proteome</keyword>
<proteinExistence type="predicted"/>
<accession>A0AAV4EP15</accession>
<comment type="caution">
    <text evidence="1">The sequence shown here is derived from an EMBL/GenBank/DDBJ whole genome shotgun (WGS) entry which is preliminary data.</text>
</comment>
<dbReference type="EMBL" id="BMAT01010885">
    <property type="protein sequence ID" value="GFR62507.1"/>
    <property type="molecule type" value="Genomic_DNA"/>
</dbReference>
<evidence type="ECO:0000313" key="2">
    <source>
        <dbReference type="Proteomes" id="UP000762676"/>
    </source>
</evidence>
<sequence>ISLSGDDDTLYRDYICEADNGQTAVRTVTLKKATAPAEPNLKLIDSLSTTVELEVQKPSNNGGQPVTSYNYKYYSLKDPGNVKQGVLNGESLVLCFFRVGFNH</sequence>
<feature type="non-terminal residue" evidence="1">
    <location>
        <position position="1"/>
    </location>
</feature>
<gene>
    <name evidence="1" type="ORF">ElyMa_005457400</name>
</gene>